<dbReference type="PANTHER" id="PTHR46637:SF1">
    <property type="entry name" value="BLL5188 PROTEIN"/>
    <property type="match status" value="1"/>
</dbReference>
<dbReference type="InterPro" id="IPR052909">
    <property type="entry name" value="Transposase_6_like"/>
</dbReference>
<evidence type="ECO:0000313" key="3">
    <source>
        <dbReference type="Proteomes" id="UP001595843"/>
    </source>
</evidence>
<gene>
    <name evidence="2" type="ORF">ACFOUO_03960</name>
</gene>
<proteinExistence type="predicted"/>
<name>A0ABV8JAQ9_9BACL</name>
<evidence type="ECO:0000313" key="2">
    <source>
        <dbReference type="EMBL" id="MFC4075958.1"/>
    </source>
</evidence>
<evidence type="ECO:0000259" key="1">
    <source>
        <dbReference type="Pfam" id="PF13340"/>
    </source>
</evidence>
<dbReference type="Pfam" id="PF13340">
    <property type="entry name" value="DUF4096"/>
    <property type="match status" value="1"/>
</dbReference>
<keyword evidence="3" id="KW-1185">Reference proteome</keyword>
<feature type="domain" description="Insertion element IS402-like" evidence="1">
    <location>
        <begin position="8"/>
        <end position="78"/>
    </location>
</feature>
<sequence length="111" mass="13502">MFCRNEHEQWDRIKLLLPPRKQGRGRPRADDRKTPQWDLIRAKNGWYVVRYAFPLRSPVTCWRRLNQWSENGTWEQIWQAILQQMDEQQKLDWTQAFLDGSFVSAKKGERK</sequence>
<dbReference type="RefSeq" id="WP_380702359.1">
    <property type="nucleotide sequence ID" value="NZ_JBHSAP010000007.1"/>
</dbReference>
<dbReference type="Proteomes" id="UP001595843">
    <property type="component" value="Unassembled WGS sequence"/>
</dbReference>
<comment type="caution">
    <text evidence="2">The sequence shown here is derived from an EMBL/GenBank/DDBJ whole genome shotgun (WGS) entry which is preliminary data.</text>
</comment>
<dbReference type="InterPro" id="IPR025161">
    <property type="entry name" value="IS402-like_dom"/>
</dbReference>
<protein>
    <submittedName>
        <fullName evidence="2">Transposase</fullName>
    </submittedName>
</protein>
<organism evidence="2 3">
    <name type="scientific">Salinithrix halophila</name>
    <dbReference type="NCBI Taxonomy" id="1485204"/>
    <lineage>
        <taxon>Bacteria</taxon>
        <taxon>Bacillati</taxon>
        <taxon>Bacillota</taxon>
        <taxon>Bacilli</taxon>
        <taxon>Bacillales</taxon>
        <taxon>Thermoactinomycetaceae</taxon>
        <taxon>Salinithrix</taxon>
    </lineage>
</organism>
<reference evidence="3" key="1">
    <citation type="journal article" date="2019" name="Int. J. Syst. Evol. Microbiol.">
        <title>The Global Catalogue of Microorganisms (GCM) 10K type strain sequencing project: providing services to taxonomists for standard genome sequencing and annotation.</title>
        <authorList>
            <consortium name="The Broad Institute Genomics Platform"/>
            <consortium name="The Broad Institute Genome Sequencing Center for Infectious Disease"/>
            <person name="Wu L."/>
            <person name="Ma J."/>
        </authorList>
    </citation>
    <scope>NUCLEOTIDE SEQUENCE [LARGE SCALE GENOMIC DNA]</scope>
    <source>
        <strain evidence="3">IBRC-M 10813</strain>
    </source>
</reference>
<dbReference type="PANTHER" id="PTHR46637">
    <property type="entry name" value="TIS1421-TRANSPOSASE PROTEIN A"/>
    <property type="match status" value="1"/>
</dbReference>
<accession>A0ABV8JAQ9</accession>
<dbReference type="EMBL" id="JBHSAP010000007">
    <property type="protein sequence ID" value="MFC4075958.1"/>
    <property type="molecule type" value="Genomic_DNA"/>
</dbReference>